<dbReference type="InterPro" id="IPR037004">
    <property type="entry name" value="Exonuc_VII_ssu_sf"/>
</dbReference>
<dbReference type="OrthoDB" id="1525214at2"/>
<evidence type="ECO:0000256" key="3">
    <source>
        <dbReference type="ARBA" id="ARBA00022722"/>
    </source>
</evidence>
<feature type="coiled-coil region" evidence="7">
    <location>
        <begin position="28"/>
        <end position="62"/>
    </location>
</feature>
<evidence type="ECO:0000256" key="6">
    <source>
        <dbReference type="HAMAP-Rule" id="MF_00337"/>
    </source>
</evidence>
<accession>A0A0S2I166</accession>
<evidence type="ECO:0000313" key="8">
    <source>
        <dbReference type="EMBL" id="ALO16120.1"/>
    </source>
</evidence>
<dbReference type="STRING" id="1307839.L21SP5_02496"/>
<protein>
    <recommendedName>
        <fullName evidence="6">Exodeoxyribonuclease 7 small subunit</fullName>
        <ecNumber evidence="6">3.1.11.6</ecNumber>
    </recommendedName>
    <alternativeName>
        <fullName evidence="6">Exodeoxyribonuclease VII small subunit</fullName>
        <shortName evidence="6">Exonuclease VII small subunit</shortName>
    </alternativeName>
</protein>
<dbReference type="GO" id="GO:0009318">
    <property type="term" value="C:exodeoxyribonuclease VII complex"/>
    <property type="evidence" value="ECO:0007669"/>
    <property type="project" value="UniProtKB-UniRule"/>
</dbReference>
<dbReference type="InterPro" id="IPR003761">
    <property type="entry name" value="Exonuc_VII_S"/>
</dbReference>
<dbReference type="AlphaFoldDB" id="A0A0S2I166"/>
<keyword evidence="2 6" id="KW-0963">Cytoplasm</keyword>
<dbReference type="Gene3D" id="1.10.287.1040">
    <property type="entry name" value="Exonuclease VII, small subunit"/>
    <property type="match status" value="1"/>
</dbReference>
<sequence length="67" mass="7697">MAKKFSYSEATQEIEQIIDQLEAGDLEIDELSTKVKRASQLIKKCKDHLKTTEDRVNEILDEDQDNG</sequence>
<keyword evidence="5 6" id="KW-0269">Exonuclease</keyword>
<keyword evidence="7" id="KW-0175">Coiled coil</keyword>
<evidence type="ECO:0000256" key="7">
    <source>
        <dbReference type="SAM" id="Coils"/>
    </source>
</evidence>
<dbReference type="KEGG" id="blq:L21SP5_02496"/>
<dbReference type="RefSeq" id="WP_057953519.1">
    <property type="nucleotide sequence ID" value="NZ_CP013118.1"/>
</dbReference>
<dbReference type="Proteomes" id="UP000064893">
    <property type="component" value="Chromosome"/>
</dbReference>
<gene>
    <name evidence="6 8" type="primary">xseB</name>
    <name evidence="8" type="ORF">L21SP5_02496</name>
</gene>
<dbReference type="HAMAP" id="MF_00337">
    <property type="entry name" value="Exonuc_7_S"/>
    <property type="match status" value="1"/>
</dbReference>
<comment type="subunit">
    <text evidence="6">Heterooligomer composed of large and small subunits.</text>
</comment>
<keyword evidence="4 6" id="KW-0378">Hydrolase</keyword>
<dbReference type="NCBIfam" id="TIGR01280">
    <property type="entry name" value="xseB"/>
    <property type="match status" value="1"/>
</dbReference>
<proteinExistence type="inferred from homology"/>
<evidence type="ECO:0000256" key="1">
    <source>
        <dbReference type="ARBA" id="ARBA00009998"/>
    </source>
</evidence>
<keyword evidence="9" id="KW-1185">Reference proteome</keyword>
<dbReference type="GO" id="GO:0006308">
    <property type="term" value="P:DNA catabolic process"/>
    <property type="evidence" value="ECO:0007669"/>
    <property type="project" value="UniProtKB-UniRule"/>
</dbReference>
<keyword evidence="3 6" id="KW-0540">Nuclease</keyword>
<dbReference type="SUPFAM" id="SSF116842">
    <property type="entry name" value="XseB-like"/>
    <property type="match status" value="1"/>
</dbReference>
<dbReference type="GO" id="GO:0008855">
    <property type="term" value="F:exodeoxyribonuclease VII activity"/>
    <property type="evidence" value="ECO:0007669"/>
    <property type="project" value="UniProtKB-UniRule"/>
</dbReference>
<evidence type="ECO:0000256" key="2">
    <source>
        <dbReference type="ARBA" id="ARBA00022490"/>
    </source>
</evidence>
<dbReference type="GO" id="GO:0005737">
    <property type="term" value="C:cytoplasm"/>
    <property type="evidence" value="ECO:0007669"/>
    <property type="project" value="UniProtKB-SubCell"/>
</dbReference>
<organism evidence="8 9">
    <name type="scientific">Salinivirga cyanobacteriivorans</name>
    <dbReference type="NCBI Taxonomy" id="1307839"/>
    <lineage>
        <taxon>Bacteria</taxon>
        <taxon>Pseudomonadati</taxon>
        <taxon>Bacteroidota</taxon>
        <taxon>Bacteroidia</taxon>
        <taxon>Bacteroidales</taxon>
        <taxon>Salinivirgaceae</taxon>
        <taxon>Salinivirga</taxon>
    </lineage>
</organism>
<evidence type="ECO:0000256" key="5">
    <source>
        <dbReference type="ARBA" id="ARBA00022839"/>
    </source>
</evidence>
<evidence type="ECO:0000313" key="9">
    <source>
        <dbReference type="Proteomes" id="UP000064893"/>
    </source>
</evidence>
<dbReference type="EC" id="3.1.11.6" evidence="6"/>
<comment type="function">
    <text evidence="6">Bidirectionally degrades single-stranded DNA into large acid-insoluble oligonucleotides, which are then degraded further into small acid-soluble oligonucleotides.</text>
</comment>
<dbReference type="EMBL" id="CP013118">
    <property type="protein sequence ID" value="ALO16120.1"/>
    <property type="molecule type" value="Genomic_DNA"/>
</dbReference>
<evidence type="ECO:0000256" key="4">
    <source>
        <dbReference type="ARBA" id="ARBA00022801"/>
    </source>
</evidence>
<dbReference type="Pfam" id="PF02609">
    <property type="entry name" value="Exonuc_VII_S"/>
    <property type="match status" value="1"/>
</dbReference>
<name>A0A0S2I166_9BACT</name>
<reference evidence="8 9" key="1">
    <citation type="submission" date="2015-11" db="EMBL/GenBank/DDBJ databases">
        <title>Description and complete genome sequence of a novel strain predominating in hypersaline microbial mats and representing a new family of the Bacteriodetes phylum.</title>
        <authorList>
            <person name="Spring S."/>
            <person name="Bunk B."/>
            <person name="Sproer C."/>
            <person name="Klenk H.-P."/>
        </authorList>
    </citation>
    <scope>NUCLEOTIDE SEQUENCE [LARGE SCALE GENOMIC DNA]</scope>
    <source>
        <strain evidence="8 9">L21-Spi-D4</strain>
    </source>
</reference>
<comment type="catalytic activity">
    <reaction evidence="6">
        <text>Exonucleolytic cleavage in either 5'- to 3'- or 3'- to 5'-direction to yield nucleoside 5'-phosphates.</text>
        <dbReference type="EC" id="3.1.11.6"/>
    </reaction>
</comment>
<comment type="subcellular location">
    <subcellularLocation>
        <location evidence="6">Cytoplasm</location>
    </subcellularLocation>
</comment>
<comment type="similarity">
    <text evidence="1 6">Belongs to the XseB family.</text>
</comment>